<feature type="region of interest" description="Disordered" evidence="1">
    <location>
        <begin position="71"/>
        <end position="100"/>
    </location>
</feature>
<keyword evidence="3" id="KW-1185">Reference proteome</keyword>
<dbReference type="EMBL" id="VIBQ01000009">
    <property type="protein sequence ID" value="KAB8337053.1"/>
    <property type="molecule type" value="Genomic_DNA"/>
</dbReference>
<feature type="region of interest" description="Disordered" evidence="1">
    <location>
        <begin position="153"/>
        <end position="258"/>
    </location>
</feature>
<organism evidence="2 3">
    <name type="scientific">Carpinus fangiana</name>
    <dbReference type="NCBI Taxonomy" id="176857"/>
    <lineage>
        <taxon>Eukaryota</taxon>
        <taxon>Viridiplantae</taxon>
        <taxon>Streptophyta</taxon>
        <taxon>Embryophyta</taxon>
        <taxon>Tracheophyta</taxon>
        <taxon>Spermatophyta</taxon>
        <taxon>Magnoliopsida</taxon>
        <taxon>eudicotyledons</taxon>
        <taxon>Gunneridae</taxon>
        <taxon>Pentapetalae</taxon>
        <taxon>rosids</taxon>
        <taxon>fabids</taxon>
        <taxon>Fagales</taxon>
        <taxon>Betulaceae</taxon>
        <taxon>Carpinus</taxon>
    </lineage>
</organism>
<dbReference type="AlphaFoldDB" id="A0A5N6KPH1"/>
<evidence type="ECO:0000313" key="2">
    <source>
        <dbReference type="EMBL" id="KAB8337053.1"/>
    </source>
</evidence>
<sequence>MPVKFALKDAFGGRDLLEDAKETFAGKKYEYRYFDAGDNTLAHEESAQRAARMRAGMRYARDGGKYWVPKPGADSKTPLLAAPEGAERSPSPAGAISRYGATTDETYETADMNEDDEALYTNARAMEFGDWNYPVITAHHASREDRLYRDPHMVTASSNRNVLQPTAANRRRRKSKINEIQESMDKGKAREGSKSGSRSRKSKHEHGKRNESSSSGKTDRSQLVDLVVEDREAEEVERVRARKEGSPEWNRHEAKHFV</sequence>
<gene>
    <name evidence="2" type="ORF">FH972_021357</name>
</gene>
<dbReference type="OrthoDB" id="5348404at2759"/>
<reference evidence="2 3" key="1">
    <citation type="submission" date="2019-06" db="EMBL/GenBank/DDBJ databases">
        <title>A chromosomal-level reference genome of Carpinus fangiana (Coryloideae, Betulaceae).</title>
        <authorList>
            <person name="Yang X."/>
            <person name="Wang Z."/>
            <person name="Zhang L."/>
            <person name="Hao G."/>
            <person name="Liu J."/>
            <person name="Yang Y."/>
        </authorList>
    </citation>
    <scope>NUCLEOTIDE SEQUENCE [LARGE SCALE GENOMIC DNA]</scope>
    <source>
        <strain evidence="2">Cfa_2016G</strain>
        <tissue evidence="2">Leaf</tissue>
    </source>
</reference>
<dbReference type="Proteomes" id="UP000327013">
    <property type="component" value="Unassembled WGS sequence"/>
</dbReference>
<accession>A0A5N6KPH1</accession>
<proteinExistence type="predicted"/>
<feature type="compositionally biased region" description="Basic and acidic residues" evidence="1">
    <location>
        <begin position="176"/>
        <end position="193"/>
    </location>
</feature>
<name>A0A5N6KPH1_9ROSI</name>
<feature type="compositionally biased region" description="Basic and acidic residues" evidence="1">
    <location>
        <begin position="236"/>
        <end position="258"/>
    </location>
</feature>
<protein>
    <submittedName>
        <fullName evidence="2">Uncharacterized protein</fullName>
    </submittedName>
</protein>
<comment type="caution">
    <text evidence="2">The sequence shown here is derived from an EMBL/GenBank/DDBJ whole genome shotgun (WGS) entry which is preliminary data.</text>
</comment>
<evidence type="ECO:0000256" key="1">
    <source>
        <dbReference type="SAM" id="MobiDB-lite"/>
    </source>
</evidence>
<evidence type="ECO:0000313" key="3">
    <source>
        <dbReference type="Proteomes" id="UP000327013"/>
    </source>
</evidence>
<feature type="compositionally biased region" description="Polar residues" evidence="1">
    <location>
        <begin position="155"/>
        <end position="167"/>
    </location>
</feature>
<feature type="compositionally biased region" description="Basic residues" evidence="1">
    <location>
        <begin position="197"/>
        <end position="207"/>
    </location>
</feature>